<dbReference type="EMBL" id="KZ858952">
    <property type="protein sequence ID" value="RDW28490.1"/>
    <property type="molecule type" value="Genomic_DNA"/>
</dbReference>
<reference evidence="7 9" key="1">
    <citation type="journal article" date="2016" name="PLoS ONE">
        <title>Sequence Assembly of Yarrowia lipolytica Strain W29/CLIB89 Shows Transposable Element Diversity.</title>
        <authorList>
            <person name="Magnan C."/>
            <person name="Yu J."/>
            <person name="Chang I."/>
            <person name="Jahn E."/>
            <person name="Kanomata Y."/>
            <person name="Wu J."/>
            <person name="Zeller M."/>
            <person name="Oakes M."/>
            <person name="Baldi P."/>
            <person name="Sandmeyer S."/>
        </authorList>
    </citation>
    <scope>NUCLEOTIDE SEQUENCE [LARGE SCALE GENOMIC DNA]</scope>
    <source>
        <strain evidence="7">CLIB89</strain>
        <strain evidence="9">CLIB89(W29)</strain>
    </source>
</reference>
<dbReference type="AlphaFoldDB" id="A0A1D8N741"/>
<organism evidence="7 9">
    <name type="scientific">Yarrowia lipolytica</name>
    <name type="common">Candida lipolytica</name>
    <dbReference type="NCBI Taxonomy" id="4952"/>
    <lineage>
        <taxon>Eukaryota</taxon>
        <taxon>Fungi</taxon>
        <taxon>Dikarya</taxon>
        <taxon>Ascomycota</taxon>
        <taxon>Saccharomycotina</taxon>
        <taxon>Dipodascomycetes</taxon>
        <taxon>Dipodascales</taxon>
        <taxon>Dipodascales incertae sedis</taxon>
        <taxon>Yarrowia</taxon>
    </lineage>
</organism>
<reference evidence="8 10" key="2">
    <citation type="submission" date="2018-07" db="EMBL/GenBank/DDBJ databases">
        <title>Draft Genome Assemblies for Five Robust Yarrowia lipolytica Strains Exhibiting High Lipid Production and Pentose Sugar Utilization and Sugar Alcohol Secretion from Undetoxified Lignocellulosic Biomass Hydrolysates.</title>
        <authorList>
            <consortium name="DOE Joint Genome Institute"/>
            <person name="Walker C."/>
            <person name="Ryu S."/>
            <person name="Na H."/>
            <person name="Zane M."/>
            <person name="LaButti K."/>
            <person name="Lipzen A."/>
            <person name="Haridas S."/>
            <person name="Barry K."/>
            <person name="Grigoriev I.V."/>
            <person name="Quarterman J."/>
            <person name="Slininger P."/>
            <person name="Dien B."/>
            <person name="Trinh C.T."/>
        </authorList>
    </citation>
    <scope>NUCLEOTIDE SEQUENCE [LARGE SCALE GENOMIC DNA]</scope>
    <source>
        <strain evidence="8 10">YB392</strain>
    </source>
</reference>
<dbReference type="GO" id="GO:0008233">
    <property type="term" value="F:peptidase activity"/>
    <property type="evidence" value="ECO:0007669"/>
    <property type="project" value="UniProtKB-KW"/>
</dbReference>
<accession>A0A1D8N741</accession>
<evidence type="ECO:0000256" key="1">
    <source>
        <dbReference type="ARBA" id="ARBA00006247"/>
    </source>
</evidence>
<keyword evidence="2" id="KW-0645">Protease</keyword>
<dbReference type="InterPro" id="IPR011650">
    <property type="entry name" value="Peptidase_M20_dimer"/>
</dbReference>
<evidence type="ECO:0000256" key="2">
    <source>
        <dbReference type="ARBA" id="ARBA00022670"/>
    </source>
</evidence>
<evidence type="ECO:0000256" key="5">
    <source>
        <dbReference type="SAM" id="MobiDB-lite"/>
    </source>
</evidence>
<dbReference type="GO" id="GO:0006508">
    <property type="term" value="P:proteolysis"/>
    <property type="evidence" value="ECO:0007669"/>
    <property type="project" value="UniProtKB-KW"/>
</dbReference>
<keyword evidence="3" id="KW-0479">Metal-binding</keyword>
<feature type="domain" description="Peptidase M20 dimerisation" evidence="6">
    <location>
        <begin position="369"/>
        <end position="532"/>
    </location>
</feature>
<dbReference type="KEGG" id="yli:2907285"/>
<dbReference type="Proteomes" id="UP000256601">
    <property type="component" value="Unassembled WGS sequence"/>
</dbReference>
<name>A0A1D8N741_YARLL</name>
<dbReference type="Pfam" id="PF07687">
    <property type="entry name" value="M20_dimer"/>
    <property type="match status" value="1"/>
</dbReference>
<dbReference type="PANTHER" id="PTHR43270:SF4">
    <property type="entry name" value="CARNOSINE DIPEPTIDASE 2, ISOFORM A"/>
    <property type="match status" value="1"/>
</dbReference>
<feature type="region of interest" description="Disordered" evidence="5">
    <location>
        <begin position="35"/>
        <end position="66"/>
    </location>
</feature>
<gene>
    <name evidence="8" type="ORF">B0I71DRAFT_127412</name>
    <name evidence="7" type="ORF">YALI1_B12633g</name>
</gene>
<feature type="compositionally biased region" description="Basic residues" evidence="5">
    <location>
        <begin position="658"/>
        <end position="671"/>
    </location>
</feature>
<dbReference type="SUPFAM" id="SSF53187">
    <property type="entry name" value="Zn-dependent exopeptidases"/>
    <property type="match status" value="1"/>
</dbReference>
<evidence type="ECO:0000313" key="10">
    <source>
        <dbReference type="Proteomes" id="UP000256601"/>
    </source>
</evidence>
<dbReference type="VEuPathDB" id="FungiDB:YALI1_B12633g"/>
<evidence type="ECO:0000313" key="9">
    <source>
        <dbReference type="Proteomes" id="UP000182444"/>
    </source>
</evidence>
<evidence type="ECO:0000259" key="6">
    <source>
        <dbReference type="Pfam" id="PF07687"/>
    </source>
</evidence>
<dbReference type="Pfam" id="PF01546">
    <property type="entry name" value="Peptidase_M20"/>
    <property type="match status" value="1"/>
</dbReference>
<dbReference type="Gene3D" id="3.40.630.10">
    <property type="entry name" value="Zn peptidases"/>
    <property type="match status" value="1"/>
</dbReference>
<sequence>MLRAAPIRVLAVPTRPLMFNFSRGFCVTSTALGFRGRGSSSSNKGKRKSQDKNAPGMKKNRQGQKQYLEKSAAEGGDHFLYSPEQDMKAATEEVRQQKKEGIQGKNLAMKRAKLYKPAPDDKGAMFKDRIAQMTPEEKLTKQVYLPFGGEEHPRACSILRDVEEMTQLHLEAEKHADDYVSVLRDLVAQATVAKHYVNDGQTVTFFNTMNLLRVALADLGYVVRTPEFKHPAMPEYKKHPPFILAQPKNTDPRKPTVLVHAHYDTVGVSESGWAHAPHQMGRKDGILTGRGVATKSVVAAWIAALTNMARANIPSSVNVKFCFDPMGELGSGSLDACLTKENTGFFTNISAVVVCQGQWMTDKQPNIVYGQRGVHNYYLNIKGGEKRLDAGHYGGLVREPMIELMHLMSNLTALDQTELLPRVADSRGVRHVADVCEEEAKLISDLDVTTDHLKQMLGVSGLNTNDKIKAIQQIWREPSISITSIKSGFEPEEEYQTTIPKHATARFSIRTVPNMDMTSMDILVEHYFATLHKSMNTHTELSIRCLSRYPWWLSTRDHWNYDTAQKALKSVWKVKPDLTREGGTSPAAALFEKHLRTNVLCLPIGKPSDQPRTVYENFDEVHYINAIKTFCSYMYFAGEMASSSDKFITSDTAKGLRPKRVNKNKKIKSKMGHLIPTKPGDTPDSDLPQQSSPKEPQLLSIVFRDHVSNKNRKRNIRNVKLDVEERENDVTPK</sequence>
<evidence type="ECO:0000256" key="3">
    <source>
        <dbReference type="ARBA" id="ARBA00022723"/>
    </source>
</evidence>
<dbReference type="InterPro" id="IPR002933">
    <property type="entry name" value="Peptidase_M20"/>
</dbReference>
<comment type="similarity">
    <text evidence="1">Belongs to the peptidase M20A family.</text>
</comment>
<dbReference type="eggNOG" id="KOG2276">
    <property type="taxonomic scope" value="Eukaryota"/>
</dbReference>
<dbReference type="Gene3D" id="3.30.70.360">
    <property type="match status" value="1"/>
</dbReference>
<feature type="region of interest" description="Disordered" evidence="5">
    <location>
        <begin position="658"/>
        <end position="706"/>
    </location>
</feature>
<dbReference type="InterPro" id="IPR051458">
    <property type="entry name" value="Cyt/Met_Dipeptidase"/>
</dbReference>
<evidence type="ECO:0000256" key="4">
    <source>
        <dbReference type="ARBA" id="ARBA00022801"/>
    </source>
</evidence>
<protein>
    <recommendedName>
        <fullName evidence="6">Peptidase M20 dimerisation domain-containing protein</fullName>
    </recommendedName>
</protein>
<dbReference type="VEuPathDB" id="FungiDB:YALI0_B09427g"/>
<dbReference type="Proteomes" id="UP000182444">
    <property type="component" value="Chromosome 1B"/>
</dbReference>
<dbReference type="EMBL" id="CP017554">
    <property type="protein sequence ID" value="AOW01460.1"/>
    <property type="molecule type" value="Genomic_DNA"/>
</dbReference>
<keyword evidence="4" id="KW-0378">Hydrolase</keyword>
<evidence type="ECO:0000313" key="8">
    <source>
        <dbReference type="EMBL" id="RDW28490.1"/>
    </source>
</evidence>
<evidence type="ECO:0000313" key="7">
    <source>
        <dbReference type="EMBL" id="AOW01460.1"/>
    </source>
</evidence>
<dbReference type="PANTHER" id="PTHR43270">
    <property type="entry name" value="BETA-ALA-HIS DIPEPTIDASE"/>
    <property type="match status" value="1"/>
</dbReference>
<dbReference type="GO" id="GO:0046872">
    <property type="term" value="F:metal ion binding"/>
    <property type="evidence" value="ECO:0007669"/>
    <property type="project" value="UniProtKB-KW"/>
</dbReference>
<proteinExistence type="inferred from homology"/>